<dbReference type="Gene3D" id="1.10.520.40">
    <property type="entry name" value="CRISPR-associated protein Cse2"/>
    <property type="match status" value="1"/>
</dbReference>
<evidence type="ECO:0000313" key="2">
    <source>
        <dbReference type="EMBL" id="GAA1797083.1"/>
    </source>
</evidence>
<evidence type="ECO:0000256" key="1">
    <source>
        <dbReference type="SAM" id="MobiDB-lite"/>
    </source>
</evidence>
<evidence type="ECO:0000313" key="3">
    <source>
        <dbReference type="Proteomes" id="UP001500851"/>
    </source>
</evidence>
<evidence type="ECO:0008006" key="4">
    <source>
        <dbReference type="Google" id="ProtNLM"/>
    </source>
</evidence>
<dbReference type="RefSeq" id="WP_344033126.1">
    <property type="nucleotide sequence ID" value="NZ_BAAAOB010000004.1"/>
</dbReference>
<gene>
    <name evidence="2" type="ORF">GCM10009768_27590</name>
</gene>
<keyword evidence="3" id="KW-1185">Reference proteome</keyword>
<dbReference type="Proteomes" id="UP001500851">
    <property type="component" value="Unassembled WGS sequence"/>
</dbReference>
<dbReference type="EMBL" id="BAAAOB010000004">
    <property type="protein sequence ID" value="GAA1797083.1"/>
    <property type="molecule type" value="Genomic_DNA"/>
</dbReference>
<reference evidence="3" key="1">
    <citation type="journal article" date="2019" name="Int. J. Syst. Evol. Microbiol.">
        <title>The Global Catalogue of Microorganisms (GCM) 10K type strain sequencing project: providing services to taxonomists for standard genome sequencing and annotation.</title>
        <authorList>
            <consortium name="The Broad Institute Genomics Platform"/>
            <consortium name="The Broad Institute Genome Sequencing Center for Infectious Disease"/>
            <person name="Wu L."/>
            <person name="Ma J."/>
        </authorList>
    </citation>
    <scope>NUCLEOTIDE SEQUENCE [LARGE SCALE GENOMIC DNA]</scope>
    <source>
        <strain evidence="3">JCM 14736</strain>
    </source>
</reference>
<organism evidence="2 3">
    <name type="scientific">Leucobacter iarius</name>
    <dbReference type="NCBI Taxonomy" id="333963"/>
    <lineage>
        <taxon>Bacteria</taxon>
        <taxon>Bacillati</taxon>
        <taxon>Actinomycetota</taxon>
        <taxon>Actinomycetes</taxon>
        <taxon>Micrococcales</taxon>
        <taxon>Microbacteriaceae</taxon>
        <taxon>Leucobacter</taxon>
    </lineage>
</organism>
<feature type="region of interest" description="Disordered" evidence="1">
    <location>
        <begin position="1"/>
        <end position="34"/>
    </location>
</feature>
<proteinExistence type="predicted"/>
<dbReference type="NCBIfam" id="TIGR02548">
    <property type="entry name" value="casB_cse2"/>
    <property type="match status" value="1"/>
</dbReference>
<dbReference type="Pfam" id="PF09485">
    <property type="entry name" value="CRISPR_Cse2"/>
    <property type="match status" value="1"/>
</dbReference>
<dbReference type="InterPro" id="IPR038287">
    <property type="entry name" value="Cse2_sf"/>
</dbReference>
<protein>
    <recommendedName>
        <fullName evidence="4">Type I-E CRISPR-associated protein Cse2/CasB</fullName>
    </recommendedName>
</protein>
<sequence>MSAQHGSEVEEGPLSGLDDDTGPGPGGAGDEPRTGLGQAVAAQVTKIQRGYLDDEAWAVRALAKLRRGVGKEPGESIELLEWTSPGIYVSGYRSDVINDEERAAHLALTLYAMHQQSQRERPMHVAGQSFGDAAQKLRIGLGEHGEAGVLRRFNAVGTATDQAELVRHARGLIQQFRAEKIALDYGLFAEDLRKLSDLRSAALVRLRWGRHFHRPGRSQKSDPGPGNE</sequence>
<comment type="caution">
    <text evidence="2">The sequence shown here is derived from an EMBL/GenBank/DDBJ whole genome shotgun (WGS) entry which is preliminary data.</text>
</comment>
<dbReference type="CDD" id="cd09731">
    <property type="entry name" value="Cse2_I-E"/>
    <property type="match status" value="1"/>
</dbReference>
<name>A0ABP4Y2T3_9MICO</name>
<dbReference type="InterPro" id="IPR013382">
    <property type="entry name" value="CRISPR-assoc_prot_Cse2"/>
</dbReference>
<accession>A0ABP4Y2T3</accession>